<keyword evidence="6" id="KW-0482">Metalloprotease</keyword>
<evidence type="ECO:0000256" key="10">
    <source>
        <dbReference type="ARBA" id="ARBA00074992"/>
    </source>
</evidence>
<dbReference type="InterPro" id="IPR011765">
    <property type="entry name" value="Pept_M16_N"/>
</dbReference>
<evidence type="ECO:0000313" key="18">
    <source>
        <dbReference type="Proteomes" id="UP000030764"/>
    </source>
</evidence>
<dbReference type="AlphaFoldDB" id="A0A085MMI4"/>
<dbReference type="InterPro" id="IPR001431">
    <property type="entry name" value="Pept_M16_Zn_BS"/>
</dbReference>
<evidence type="ECO:0000256" key="8">
    <source>
        <dbReference type="ARBA" id="ARBA00066874"/>
    </source>
</evidence>
<keyword evidence="4" id="KW-0378">Hydrolase</keyword>
<dbReference type="Pfam" id="PF16187">
    <property type="entry name" value="Peptidase_M16_M"/>
    <property type="match status" value="1"/>
</dbReference>
<feature type="domain" description="Peptidase M16 N-terminal" evidence="13">
    <location>
        <begin position="77"/>
        <end position="215"/>
    </location>
</feature>
<dbReference type="EMBL" id="KL363184">
    <property type="protein sequence ID" value="KFD58430.1"/>
    <property type="molecule type" value="Genomic_DNA"/>
</dbReference>
<dbReference type="Pfam" id="PF05193">
    <property type="entry name" value="Peptidase_M16_C"/>
    <property type="match status" value="1"/>
</dbReference>
<feature type="domain" description="Peptidase M16 middle/third" evidence="15">
    <location>
        <begin position="425"/>
        <end position="705"/>
    </location>
</feature>
<dbReference type="GO" id="GO:0046872">
    <property type="term" value="F:metal ion binding"/>
    <property type="evidence" value="ECO:0007669"/>
    <property type="project" value="UniProtKB-KW"/>
</dbReference>
<evidence type="ECO:0000256" key="4">
    <source>
        <dbReference type="ARBA" id="ARBA00022801"/>
    </source>
</evidence>
<dbReference type="MEROPS" id="M16.A08"/>
<dbReference type="InterPro" id="IPR007863">
    <property type="entry name" value="Peptidase_M16_C"/>
</dbReference>
<gene>
    <name evidence="17" type="ORF">M513_00656</name>
</gene>
<evidence type="ECO:0000259" key="15">
    <source>
        <dbReference type="Pfam" id="PF16187"/>
    </source>
</evidence>
<dbReference type="GO" id="GO:0005829">
    <property type="term" value="C:cytosol"/>
    <property type="evidence" value="ECO:0007669"/>
    <property type="project" value="TreeGrafter"/>
</dbReference>
<dbReference type="PANTHER" id="PTHR43690:SF18">
    <property type="entry name" value="INSULIN-DEGRADING ENZYME-RELATED"/>
    <property type="match status" value="1"/>
</dbReference>
<dbReference type="PANTHER" id="PTHR43690">
    <property type="entry name" value="NARDILYSIN"/>
    <property type="match status" value="1"/>
</dbReference>
<reference evidence="17 18" key="1">
    <citation type="journal article" date="2014" name="Nat. Genet.">
        <title>Genome and transcriptome of the porcine whipworm Trichuris suis.</title>
        <authorList>
            <person name="Jex A.R."/>
            <person name="Nejsum P."/>
            <person name="Schwarz E.M."/>
            <person name="Hu L."/>
            <person name="Young N.D."/>
            <person name="Hall R.S."/>
            <person name="Korhonen P.K."/>
            <person name="Liao S."/>
            <person name="Thamsborg S."/>
            <person name="Xia J."/>
            <person name="Xu P."/>
            <person name="Wang S."/>
            <person name="Scheerlinck J.P."/>
            <person name="Hofmann A."/>
            <person name="Sternberg P.W."/>
            <person name="Wang J."/>
            <person name="Gasser R.B."/>
        </authorList>
    </citation>
    <scope>NUCLEOTIDE SEQUENCE [LARGE SCALE GENOMIC DNA]</scope>
    <source>
        <strain evidence="17">DCEP-RM93M</strain>
    </source>
</reference>
<accession>A0A085MMI4</accession>
<evidence type="ECO:0000256" key="2">
    <source>
        <dbReference type="ARBA" id="ARBA00022670"/>
    </source>
</evidence>
<evidence type="ECO:0000256" key="5">
    <source>
        <dbReference type="ARBA" id="ARBA00022833"/>
    </source>
</evidence>
<dbReference type="FunFam" id="3.30.830.10:FF:000004">
    <property type="entry name" value="Putative insulin-degrading enzyme"/>
    <property type="match status" value="1"/>
</dbReference>
<dbReference type="Pfam" id="PF22456">
    <property type="entry name" value="PqqF-like_C_4"/>
    <property type="match status" value="1"/>
</dbReference>
<feature type="domain" description="Coenzyme PQQ synthesis protein F-like C-terminal lobe" evidence="16">
    <location>
        <begin position="812"/>
        <end position="910"/>
    </location>
</feature>
<dbReference type="PROSITE" id="PS00143">
    <property type="entry name" value="INSULINASE"/>
    <property type="match status" value="1"/>
</dbReference>
<dbReference type="InterPro" id="IPR054734">
    <property type="entry name" value="PqqF-like_C_4"/>
</dbReference>
<evidence type="ECO:0000256" key="12">
    <source>
        <dbReference type="RuleBase" id="RU004447"/>
    </source>
</evidence>
<organism evidence="17 18">
    <name type="scientific">Trichuris suis</name>
    <name type="common">pig whipworm</name>
    <dbReference type="NCBI Taxonomy" id="68888"/>
    <lineage>
        <taxon>Eukaryota</taxon>
        <taxon>Metazoa</taxon>
        <taxon>Ecdysozoa</taxon>
        <taxon>Nematoda</taxon>
        <taxon>Enoplea</taxon>
        <taxon>Dorylaimia</taxon>
        <taxon>Trichinellida</taxon>
        <taxon>Trichuridae</taxon>
        <taxon>Trichuris</taxon>
    </lineage>
</organism>
<dbReference type="Proteomes" id="UP000030764">
    <property type="component" value="Unassembled WGS sequence"/>
</dbReference>
<evidence type="ECO:0000256" key="1">
    <source>
        <dbReference type="ARBA" id="ARBA00007261"/>
    </source>
</evidence>
<dbReference type="FunFam" id="3.30.830.10:FF:000005">
    <property type="entry name" value="nardilysin isoform X1"/>
    <property type="match status" value="1"/>
</dbReference>
<evidence type="ECO:0000256" key="3">
    <source>
        <dbReference type="ARBA" id="ARBA00022723"/>
    </source>
</evidence>
<name>A0A085MMI4_9BILA</name>
<evidence type="ECO:0000256" key="6">
    <source>
        <dbReference type="ARBA" id="ARBA00023049"/>
    </source>
</evidence>
<dbReference type="FunFam" id="3.30.830.10:FF:000003">
    <property type="entry name" value="Insulin-degrading enzyme"/>
    <property type="match status" value="1"/>
</dbReference>
<dbReference type="GO" id="GO:0051603">
    <property type="term" value="P:proteolysis involved in protein catabolic process"/>
    <property type="evidence" value="ECO:0007669"/>
    <property type="project" value="TreeGrafter"/>
</dbReference>
<comment type="catalytic activity">
    <reaction evidence="7">
        <text>Degradation of insulin, glucagon and other polypeptides. No action on proteins.</text>
        <dbReference type="EC" id="3.4.24.56"/>
    </reaction>
</comment>
<feature type="domain" description="Peptidase M16 C-terminal" evidence="14">
    <location>
        <begin position="240"/>
        <end position="415"/>
    </location>
</feature>
<dbReference type="InterPro" id="IPR050626">
    <property type="entry name" value="Peptidase_M16"/>
</dbReference>
<evidence type="ECO:0000256" key="7">
    <source>
        <dbReference type="ARBA" id="ARBA00052248"/>
    </source>
</evidence>
<proteinExistence type="inferred from homology"/>
<evidence type="ECO:0000259" key="14">
    <source>
        <dbReference type="Pfam" id="PF05193"/>
    </source>
</evidence>
<dbReference type="Pfam" id="PF00675">
    <property type="entry name" value="Peptidase_M16"/>
    <property type="match status" value="1"/>
</dbReference>
<dbReference type="InterPro" id="IPR032632">
    <property type="entry name" value="Peptidase_M16_M"/>
</dbReference>
<keyword evidence="18" id="KW-1185">Reference proteome</keyword>
<evidence type="ECO:0000259" key="13">
    <source>
        <dbReference type="Pfam" id="PF00675"/>
    </source>
</evidence>
<dbReference type="GO" id="GO:0005739">
    <property type="term" value="C:mitochondrion"/>
    <property type="evidence" value="ECO:0007669"/>
    <property type="project" value="TreeGrafter"/>
</dbReference>
<evidence type="ECO:0000313" key="17">
    <source>
        <dbReference type="EMBL" id="KFD58430.1"/>
    </source>
</evidence>
<protein>
    <recommendedName>
        <fullName evidence="9">Insulin-degrading enzyme</fullName>
        <ecNumber evidence="8">3.4.24.56</ecNumber>
    </recommendedName>
    <alternativeName>
        <fullName evidence="11">Insulin protease</fullName>
    </alternativeName>
    <alternativeName>
        <fullName evidence="10">Insulysin</fullName>
    </alternativeName>
</protein>
<dbReference type="GO" id="GO:0043171">
    <property type="term" value="P:peptide catabolic process"/>
    <property type="evidence" value="ECO:0007669"/>
    <property type="project" value="TreeGrafter"/>
</dbReference>
<keyword evidence="2" id="KW-0645">Protease</keyword>
<dbReference type="GO" id="GO:0004222">
    <property type="term" value="F:metalloendopeptidase activity"/>
    <property type="evidence" value="ECO:0007669"/>
    <property type="project" value="UniProtKB-EC"/>
</dbReference>
<sequence>MLKRFVLLVRHLPSQKRATDCFCTPHITRNLSKRNQSMVNTASRTVEQLVTRRSDSIIKSPEDKRLYRGLELSNGMKVMLVSDPTTEKAAASLDLNIGHLNDPRELPGLAHFCEHMLFMGTEKYPTENEYQNFLTTHGGNSNAFTSTDHTNYHFEVASPHLMGALDRFAPFFICPLFTADGTEREVNAVDSENSNYMKEDQWRLAQLESSLARPDHDYSKFGTGSLKTLFEEPRSRGLDTRNELLKFHRQYYSSNLMSLCVLGRESLDELEASITPLFGDVLNKQLERFSWSDQPYSSDILGSRINVVPIKDLRSMHIYFPIHDLTSFYKSNPAQLPSHLLGHEGAGSLLSEFKRRGWVSSICAGPRNLARGFSSFCVDLDLTEAGLEHVEEIVQLVFEGINLIRTRGVEEWIHRECEKLGNIEFRFKDKEKPSKLTTSLASDMHHYPIEEVLFAPYRMDEFRPDLVYKLLEKMVPENMLLFVLSKTFEGKTTRKEPWYGVDYGVEKLSSSFLQQCKLAKPSDFLKIPSQNEFIPTKFDLRARDEKRTEPTMIVCDDYIRLWYKKDDEFLLPKCVVQVMLRSPKLSTDPTEAVRAHMYVKMLKEALNEYTYNATLAGLKYSIFATQQTLQLNVSGFNEKMSVLLEKVIEKMLSIKFDAKTFDWAKERYVRQLRNFEMEQPYQHSAYYTSLLLSERMWSKQELLQEATDIVLEDLEKFKTELFSALHIEALVHGNATEEEAVSLVRLIREVIFRNRASKPLLASQVPLFRELQLPVGNQVVFEAENKVHANSAIELLLQVGVEKTRENMLLELFVQIIQEPCFDQLRTKEQLGYIVFSGMRRAHGTQGLRVIVQSDRSPAYVENRIELFLEQMLAELEKMPIDEFEQHKASLEAKRLDKPKKLSAASAKYWAEITSEQYHFNRGMCPIRTFCVSFLCFSSDVDEVAELKKITKDELLQFVKQFIAMHARERRKLSVRIFSTEQKKQAHAKREAPTDPSPVEKVKNIGEFKAYLPLYPRAKPHIRVPPIGILSPSGMDADE</sequence>
<evidence type="ECO:0000259" key="16">
    <source>
        <dbReference type="Pfam" id="PF22456"/>
    </source>
</evidence>
<keyword evidence="5" id="KW-0862">Zinc</keyword>
<dbReference type="SUPFAM" id="SSF63411">
    <property type="entry name" value="LuxS/MPP-like metallohydrolase"/>
    <property type="match status" value="4"/>
</dbReference>
<dbReference type="Gene3D" id="3.30.830.10">
    <property type="entry name" value="Metalloenzyme, LuxS/M16 peptidase-like"/>
    <property type="match status" value="4"/>
</dbReference>
<dbReference type="EC" id="3.4.24.56" evidence="8"/>
<evidence type="ECO:0000256" key="11">
    <source>
        <dbReference type="ARBA" id="ARBA00080349"/>
    </source>
</evidence>
<dbReference type="InterPro" id="IPR011249">
    <property type="entry name" value="Metalloenz_LuxS/M16"/>
</dbReference>
<comment type="similarity">
    <text evidence="1 12">Belongs to the peptidase M16 family.</text>
</comment>
<keyword evidence="3" id="KW-0479">Metal-binding</keyword>
<evidence type="ECO:0000256" key="9">
    <source>
        <dbReference type="ARBA" id="ARBA00070422"/>
    </source>
</evidence>